<dbReference type="InterPro" id="IPR056582">
    <property type="entry name" value="EDRF1_N"/>
</dbReference>
<evidence type="ECO:0000256" key="1">
    <source>
        <dbReference type="SAM" id="MobiDB-lite"/>
    </source>
</evidence>
<feature type="region of interest" description="Disordered" evidence="1">
    <location>
        <begin position="1"/>
        <end position="68"/>
    </location>
</feature>
<dbReference type="Pfam" id="PF23788">
    <property type="entry name" value="EDRF1_N"/>
    <property type="match status" value="3"/>
</dbReference>
<feature type="compositionally biased region" description="Acidic residues" evidence="1">
    <location>
        <begin position="655"/>
        <end position="665"/>
    </location>
</feature>
<reference evidence="4" key="1">
    <citation type="submission" date="2020-11" db="EMBL/GenBank/DDBJ databases">
        <authorList>
            <person name="Tran Van P."/>
        </authorList>
    </citation>
    <scope>NUCLEOTIDE SEQUENCE</scope>
</reference>
<feature type="domain" description="EDRF1 N-terminal" evidence="3">
    <location>
        <begin position="329"/>
        <end position="428"/>
    </location>
</feature>
<feature type="domain" description="EDRF1 N-terminal" evidence="3">
    <location>
        <begin position="73"/>
        <end position="188"/>
    </location>
</feature>
<feature type="compositionally biased region" description="Basic and acidic residues" evidence="1">
    <location>
        <begin position="304"/>
        <end position="320"/>
    </location>
</feature>
<evidence type="ECO:0008006" key="6">
    <source>
        <dbReference type="Google" id="ProtNLM"/>
    </source>
</evidence>
<accession>A0A7R9G8U1</accession>
<dbReference type="OrthoDB" id="419432at2759"/>
<feature type="compositionally biased region" description="Basic and acidic residues" evidence="1">
    <location>
        <begin position="41"/>
        <end position="54"/>
    </location>
</feature>
<keyword evidence="5" id="KW-1185">Reference proteome</keyword>
<feature type="compositionally biased region" description="Acidic residues" evidence="1">
    <location>
        <begin position="481"/>
        <end position="494"/>
    </location>
</feature>
<evidence type="ECO:0000259" key="3">
    <source>
        <dbReference type="Pfam" id="PF23788"/>
    </source>
</evidence>
<dbReference type="PANTHER" id="PTHR15000">
    <property type="entry name" value="ERYTHROID DIFFERENTIATION-RELATED FACTOR 1"/>
    <property type="match status" value="1"/>
</dbReference>
<proteinExistence type="predicted"/>
<evidence type="ECO:0000259" key="2">
    <source>
        <dbReference type="Pfam" id="PF23723"/>
    </source>
</evidence>
<dbReference type="Proteomes" id="UP000678499">
    <property type="component" value="Unassembled WGS sequence"/>
</dbReference>
<feature type="region of interest" description="Disordered" evidence="1">
    <location>
        <begin position="651"/>
        <end position="677"/>
    </location>
</feature>
<feature type="region of interest" description="Disordered" evidence="1">
    <location>
        <begin position="465"/>
        <end position="494"/>
    </location>
</feature>
<dbReference type="Pfam" id="PF23723">
    <property type="entry name" value="TPR_EDRF1"/>
    <property type="match status" value="1"/>
</dbReference>
<sequence length="1124" mass="123819">MYPVNPGSVKDDDDNNHAINNSEEKEEEERGLAEVVMVVEGGRREETDGGEERGRRRQGVVGVGEGEESQSVVRSSAVVQSSLVPGIPQFLELGADTDLRLAPDNWLHGVVRAGQHSLPTWFLMPRPRTAGLELSSGTLAAAWAHLLDSVDVVADAEHIKTILKLPLAPDAVSLLVHRVGRTLLVDEVRGGVDYWPPSRGTNDLPRANGFSPLVVKDVARNILSFLKSNATLPGHTYWLFKGKNDDVVKLYDLTSLCRQDREEQEQQQKQQQQKKKKKRCEKQQQQHKEEQQQIEEDNNVIIQKQEEKNTIRLGNEKGKEEEEESDDGGSVENPYTVPVALLLYRVAKNLLTHETMKGRRAVSTIGSLLTNCVALLDETEHSGVVSGSHFMLANLCLEDLRCLRVLEDEEEDNDNQQQNKKEEEKEKEVVDVVRKCCRVPVRLGENAGAVSSMTMPTCISTKTLLLSSQTPPPTTQPSLTEDNDNNNAEGEDVEGECVPASLQFRLPAAPHYCGPSSTAIPLLWTPVGESESIVQVFHAPTTASSSSCGTSSNNKKGDDLSNRAELALLLWRKAATACLVAADHCLCCRSGASRAQMARYFASAALFCRREAGFLARRWQKDACLERDLDTIESLALSLTGHANFVLAVGRTEGNDDDDDEEEEGGGGGIRKNQEYLDDSSSSLSVSEVRRAVADLCALSSGTWSLPSLATTDSDSIDLLRASLAAFELAARGPQLNGKAKTRLFRRLGGAANELVVCANLGRLSRTRAHLAVGSGGGGTGRAISTSWAKVAAKQKQFLRDAVEWYKRSLMAVESEEGGLSEMKATAMKKKKQQQKTKKREEETVAMRMRSSAGRRELARRFRWDLSTTYLNLGSVMQDWNQADTELPCCTVDSDHCGITACVSETVPFVETEEKDDESLKHQRRRLCVLAERHLSAAAAVFLAIDRPVDALKDLVALTALTEQFEVEGEEECRGSLSLDRLLECRDALEKALSSLSLSSSLYSNGDESEEVKDMRTILRVLVQRLRAGLLALAKRMNKRPKEEKEEMVEAERLAVVKQCYAEALRLPLPACSAEEDDDEEKENLKETGARLVDALKSVADALSTRVGKKEGRKEGMRKQRASC</sequence>
<feature type="region of interest" description="Disordered" evidence="1">
    <location>
        <begin position="289"/>
        <end position="333"/>
    </location>
</feature>
<dbReference type="InterPro" id="IPR056583">
    <property type="entry name" value="EDRF1_TPR"/>
</dbReference>
<feature type="domain" description="EDRF1 TPR repeats region" evidence="2">
    <location>
        <begin position="918"/>
        <end position="1067"/>
    </location>
</feature>
<feature type="compositionally biased region" description="Basic and acidic residues" evidence="1">
    <location>
        <begin position="1108"/>
        <end position="1118"/>
    </location>
</feature>
<name>A0A7R9G8U1_9CRUS</name>
<evidence type="ECO:0000313" key="4">
    <source>
        <dbReference type="EMBL" id="CAD7272301.1"/>
    </source>
</evidence>
<protein>
    <recommendedName>
        <fullName evidence="6">Erythroid differentiation-related factor 1</fullName>
    </recommendedName>
</protein>
<gene>
    <name evidence="4" type="ORF">NMOB1V02_LOCUS243</name>
</gene>
<dbReference type="EMBL" id="CAJPEX010000016">
    <property type="protein sequence ID" value="CAG0912453.1"/>
    <property type="molecule type" value="Genomic_DNA"/>
</dbReference>
<dbReference type="GO" id="GO:0045893">
    <property type="term" value="P:positive regulation of DNA-templated transcription"/>
    <property type="evidence" value="ECO:0007669"/>
    <property type="project" value="TreeGrafter"/>
</dbReference>
<feature type="region of interest" description="Disordered" evidence="1">
    <location>
        <begin position="1104"/>
        <end position="1124"/>
    </location>
</feature>
<evidence type="ECO:0000313" key="5">
    <source>
        <dbReference type="Proteomes" id="UP000678499"/>
    </source>
</evidence>
<dbReference type="PANTHER" id="PTHR15000:SF1">
    <property type="entry name" value="ERYTHROID DIFFERENTIATION-RELATED FACTOR 1"/>
    <property type="match status" value="1"/>
</dbReference>
<feature type="domain" description="EDRF1 N-terminal" evidence="3">
    <location>
        <begin position="201"/>
        <end position="267"/>
    </location>
</feature>
<dbReference type="EMBL" id="OA882053">
    <property type="protein sequence ID" value="CAD7272301.1"/>
    <property type="molecule type" value="Genomic_DNA"/>
</dbReference>
<organism evidence="4">
    <name type="scientific">Notodromas monacha</name>
    <dbReference type="NCBI Taxonomy" id="399045"/>
    <lineage>
        <taxon>Eukaryota</taxon>
        <taxon>Metazoa</taxon>
        <taxon>Ecdysozoa</taxon>
        <taxon>Arthropoda</taxon>
        <taxon>Crustacea</taxon>
        <taxon>Oligostraca</taxon>
        <taxon>Ostracoda</taxon>
        <taxon>Podocopa</taxon>
        <taxon>Podocopida</taxon>
        <taxon>Cypridocopina</taxon>
        <taxon>Cypridoidea</taxon>
        <taxon>Cyprididae</taxon>
        <taxon>Notodromas</taxon>
    </lineage>
</organism>
<dbReference type="AlphaFoldDB" id="A0A7R9G8U1"/>